<feature type="transmembrane region" description="Helical" evidence="5">
    <location>
        <begin position="136"/>
        <end position="156"/>
    </location>
</feature>
<dbReference type="InterPro" id="IPR010432">
    <property type="entry name" value="RDD"/>
</dbReference>
<dbReference type="Pfam" id="PF06271">
    <property type="entry name" value="RDD"/>
    <property type="match status" value="1"/>
</dbReference>
<keyword evidence="2 5" id="KW-0812">Transmembrane</keyword>
<proteinExistence type="predicted"/>
<dbReference type="GO" id="GO:0016020">
    <property type="term" value="C:membrane"/>
    <property type="evidence" value="ECO:0007669"/>
    <property type="project" value="UniProtKB-SubCell"/>
</dbReference>
<name>A0A3E1BIT8_RHILT</name>
<accession>A0A3E1BIT8</accession>
<organism evidence="7 8">
    <name type="scientific">Rhizobium leguminosarum bv. trifolii</name>
    <dbReference type="NCBI Taxonomy" id="386"/>
    <lineage>
        <taxon>Bacteria</taxon>
        <taxon>Pseudomonadati</taxon>
        <taxon>Pseudomonadota</taxon>
        <taxon>Alphaproteobacteria</taxon>
        <taxon>Hyphomicrobiales</taxon>
        <taxon>Rhizobiaceae</taxon>
        <taxon>Rhizobium/Agrobacterium group</taxon>
        <taxon>Rhizobium</taxon>
    </lineage>
</organism>
<evidence type="ECO:0000256" key="1">
    <source>
        <dbReference type="ARBA" id="ARBA00004141"/>
    </source>
</evidence>
<sequence>MAAMQQPISLPSRYFWRRFVAFALDLFIFQAAILISVHCISTAFSLDLRFARWTSMECTEKVPDQLAKRIETGWPLNPNELRTNEICEVRQFPFGRQRYLRTTVLIEPWDYVTPTQVLTIPVDTDDNPVTRTTPSYSNLISGIGNTVLIALAFACFSAKGRRTFGKAVFFLRVTSVDGKGPDFVTALKREILKFSPNVLFSAAAFAISLFPTYPTEDFDALLAIFHDGYTPSDTSMIWLYGIWTVTIMAWWLLPFAEWKGQVFYDRICACKVVTTLEAKGTFSSTVFSSE</sequence>
<dbReference type="AlphaFoldDB" id="A0A3E1BIT8"/>
<keyword evidence="4 5" id="KW-0472">Membrane</keyword>
<comment type="subcellular location">
    <subcellularLocation>
        <location evidence="1">Membrane</location>
        <topology evidence="1">Multi-pass membrane protein</topology>
    </subcellularLocation>
</comment>
<dbReference type="Proteomes" id="UP000256748">
    <property type="component" value="Unassembled WGS sequence"/>
</dbReference>
<evidence type="ECO:0000256" key="4">
    <source>
        <dbReference type="ARBA" id="ARBA00023136"/>
    </source>
</evidence>
<feature type="domain" description="RDD" evidence="6">
    <location>
        <begin position="134"/>
        <end position="266"/>
    </location>
</feature>
<protein>
    <recommendedName>
        <fullName evidence="6">RDD domain-containing protein</fullName>
    </recommendedName>
</protein>
<evidence type="ECO:0000256" key="2">
    <source>
        <dbReference type="ARBA" id="ARBA00022692"/>
    </source>
</evidence>
<gene>
    <name evidence="7" type="ORF">B5K10_13695</name>
</gene>
<evidence type="ECO:0000256" key="5">
    <source>
        <dbReference type="SAM" id="Phobius"/>
    </source>
</evidence>
<evidence type="ECO:0000313" key="7">
    <source>
        <dbReference type="EMBL" id="RFB93017.1"/>
    </source>
</evidence>
<comment type="caution">
    <text evidence="7">The sequence shown here is derived from an EMBL/GenBank/DDBJ whole genome shotgun (WGS) entry which is preliminary data.</text>
</comment>
<evidence type="ECO:0000313" key="8">
    <source>
        <dbReference type="Proteomes" id="UP000256748"/>
    </source>
</evidence>
<evidence type="ECO:0000259" key="6">
    <source>
        <dbReference type="Pfam" id="PF06271"/>
    </source>
</evidence>
<evidence type="ECO:0000256" key="3">
    <source>
        <dbReference type="ARBA" id="ARBA00022989"/>
    </source>
</evidence>
<dbReference type="EMBL" id="NAOO01000017">
    <property type="protein sequence ID" value="RFB93017.1"/>
    <property type="molecule type" value="Genomic_DNA"/>
</dbReference>
<feature type="transmembrane region" description="Helical" evidence="5">
    <location>
        <begin position="235"/>
        <end position="253"/>
    </location>
</feature>
<keyword evidence="3 5" id="KW-1133">Transmembrane helix</keyword>
<feature type="transmembrane region" description="Helical" evidence="5">
    <location>
        <begin position="198"/>
        <end position="215"/>
    </location>
</feature>
<reference evidence="7 8" key="1">
    <citation type="submission" date="2017-03" db="EMBL/GenBank/DDBJ databases">
        <title>Genome analysis of Rhizobial strains effectives or ineffectives for nitrogen fixation isolated from bean seeds.</title>
        <authorList>
            <person name="Peralta H."/>
            <person name="Aguilar-Vera A."/>
            <person name="Mora Y."/>
            <person name="Vargas-Lagunas C."/>
            <person name="Girard L."/>
            <person name="Mora J."/>
        </authorList>
    </citation>
    <scope>NUCLEOTIDE SEQUENCE [LARGE SCALE GENOMIC DNA]</scope>
    <source>
        <strain evidence="7 8">CCGM5</strain>
    </source>
</reference>
<feature type="transmembrane region" description="Helical" evidence="5">
    <location>
        <begin position="20"/>
        <end position="46"/>
    </location>
</feature>